<protein>
    <recommendedName>
        <fullName evidence="6">Mutator family transposase</fullName>
    </recommendedName>
</protein>
<organism evidence="7 8">
    <name type="scientific">Candidatus Enterovibrio escicola</name>
    <dbReference type="NCBI Taxonomy" id="1927127"/>
    <lineage>
        <taxon>Bacteria</taxon>
        <taxon>Pseudomonadati</taxon>
        <taxon>Pseudomonadota</taxon>
        <taxon>Gammaproteobacteria</taxon>
        <taxon>Vibrionales</taxon>
        <taxon>Vibrionaceae</taxon>
        <taxon>Enterovibrio</taxon>
    </lineage>
</organism>
<dbReference type="Proteomes" id="UP000219020">
    <property type="component" value="Unassembled WGS sequence"/>
</dbReference>
<dbReference type="GO" id="GO:0003677">
    <property type="term" value="F:DNA binding"/>
    <property type="evidence" value="ECO:0007669"/>
    <property type="project" value="UniProtKB-UniRule"/>
</dbReference>
<evidence type="ECO:0000256" key="2">
    <source>
        <dbReference type="ARBA" id="ARBA00010961"/>
    </source>
</evidence>
<sequence>MHNDFTSLQANGKQGVVCNGHLPERHLQTGFGDITVKVPKIRDRTGSGIKFNSTLVPPYLKRTKNIEELIPWLYLRGIFTGDMQLALELLLGKQVKGLSANSVSRFKQQWEAECDQWCKRNLSKLWNIYILADGIYCKVKMDDKLCLLVVIGVDDASRKEVLAVRY</sequence>
<accession>A0A2A5T6V2</accession>
<dbReference type="PANTHER" id="PTHR33217:SF9">
    <property type="entry name" value="MUTATOR FAMILY TRANSPOSASE"/>
    <property type="match status" value="1"/>
</dbReference>
<evidence type="ECO:0000256" key="1">
    <source>
        <dbReference type="ARBA" id="ARBA00002190"/>
    </source>
</evidence>
<dbReference type="RefSeq" id="WP_097355997.1">
    <property type="nucleotide sequence ID" value="NZ_NBYY01000009.1"/>
</dbReference>
<name>A0A2A5T6V2_9GAMM</name>
<comment type="similarity">
    <text evidence="2 6">Belongs to the transposase mutator family.</text>
</comment>
<evidence type="ECO:0000256" key="5">
    <source>
        <dbReference type="ARBA" id="ARBA00023172"/>
    </source>
</evidence>
<comment type="function">
    <text evidence="1 6">Required for the transposition of the insertion element.</text>
</comment>
<dbReference type="GO" id="GO:0004803">
    <property type="term" value="F:transposase activity"/>
    <property type="evidence" value="ECO:0007669"/>
    <property type="project" value="UniProtKB-UniRule"/>
</dbReference>
<dbReference type="GeneID" id="95972513"/>
<evidence type="ECO:0000256" key="3">
    <source>
        <dbReference type="ARBA" id="ARBA00022578"/>
    </source>
</evidence>
<keyword evidence="3 6" id="KW-0815">Transposition</keyword>
<keyword evidence="6" id="KW-0814">Transposable element</keyword>
<comment type="caution">
    <text evidence="7">The sequence shown here is derived from an EMBL/GenBank/DDBJ whole genome shotgun (WGS) entry which is preliminary data.</text>
</comment>
<dbReference type="EMBL" id="NBYY01000009">
    <property type="protein sequence ID" value="PCS23856.1"/>
    <property type="molecule type" value="Genomic_DNA"/>
</dbReference>
<dbReference type="InterPro" id="IPR001207">
    <property type="entry name" value="Transposase_mutator"/>
</dbReference>
<evidence type="ECO:0000256" key="6">
    <source>
        <dbReference type="RuleBase" id="RU365089"/>
    </source>
</evidence>
<keyword evidence="5 6" id="KW-0233">DNA recombination</keyword>
<keyword evidence="4 6" id="KW-0238">DNA-binding</keyword>
<keyword evidence="8" id="KW-1185">Reference proteome</keyword>
<dbReference type="Pfam" id="PF00872">
    <property type="entry name" value="Transposase_mut"/>
    <property type="match status" value="1"/>
</dbReference>
<proteinExistence type="inferred from homology"/>
<evidence type="ECO:0000256" key="4">
    <source>
        <dbReference type="ARBA" id="ARBA00023125"/>
    </source>
</evidence>
<dbReference type="AlphaFoldDB" id="A0A2A5T6V2"/>
<dbReference type="GO" id="GO:0006313">
    <property type="term" value="P:DNA transposition"/>
    <property type="evidence" value="ECO:0007669"/>
    <property type="project" value="UniProtKB-UniRule"/>
</dbReference>
<evidence type="ECO:0000313" key="7">
    <source>
        <dbReference type="EMBL" id="PCS23856.1"/>
    </source>
</evidence>
<gene>
    <name evidence="7" type="ORF">BTN49_0827</name>
</gene>
<reference evidence="8" key="1">
    <citation type="submission" date="2017-04" db="EMBL/GenBank/DDBJ databases">
        <title>Genome evolution of the luminous symbionts of deep sea anglerfish.</title>
        <authorList>
            <person name="Hendry T.A."/>
        </authorList>
    </citation>
    <scope>NUCLEOTIDE SEQUENCE [LARGE SCALE GENOMIC DNA]</scope>
</reference>
<dbReference type="PANTHER" id="PTHR33217">
    <property type="entry name" value="TRANSPOSASE FOR INSERTION SEQUENCE ELEMENT IS1081"/>
    <property type="match status" value="1"/>
</dbReference>
<evidence type="ECO:0000313" key="8">
    <source>
        <dbReference type="Proteomes" id="UP000219020"/>
    </source>
</evidence>